<dbReference type="SMART" id="SM00733">
    <property type="entry name" value="Mterf"/>
    <property type="match status" value="6"/>
</dbReference>
<keyword evidence="2" id="KW-0804">Transcription</keyword>
<dbReference type="PANTHER" id="PTHR13068">
    <property type="entry name" value="CGI-12 PROTEIN-RELATED"/>
    <property type="match status" value="1"/>
</dbReference>
<accession>A0A2N9FLR3</accession>
<dbReference type="GO" id="GO:0006353">
    <property type="term" value="P:DNA-templated transcription termination"/>
    <property type="evidence" value="ECO:0007669"/>
    <property type="project" value="UniProtKB-KW"/>
</dbReference>
<dbReference type="InterPro" id="IPR038538">
    <property type="entry name" value="MTERF_sf"/>
</dbReference>
<gene>
    <name evidence="4" type="ORF">FSB_LOCUS19608</name>
</gene>
<dbReference type="Gene3D" id="1.25.70.10">
    <property type="entry name" value="Transcription termination factor 3, mitochondrial"/>
    <property type="match status" value="1"/>
</dbReference>
<reference evidence="4" key="1">
    <citation type="submission" date="2018-02" db="EMBL/GenBank/DDBJ databases">
        <authorList>
            <person name="Cohen D.B."/>
            <person name="Kent A.D."/>
        </authorList>
    </citation>
    <scope>NUCLEOTIDE SEQUENCE</scope>
</reference>
<evidence type="ECO:0000313" key="4">
    <source>
        <dbReference type="EMBL" id="SPC91726.1"/>
    </source>
</evidence>
<evidence type="ECO:0000256" key="2">
    <source>
        <dbReference type="ARBA" id="ARBA00022472"/>
    </source>
</evidence>
<dbReference type="PANTHER" id="PTHR13068:SF38">
    <property type="entry name" value="TRANSCRIPTION TERMINATION FACTOR FAMILY PROTEIN"/>
    <property type="match status" value="1"/>
</dbReference>
<name>A0A2N9FLR3_FAGSY</name>
<evidence type="ECO:0000256" key="3">
    <source>
        <dbReference type="ARBA" id="ARBA00022946"/>
    </source>
</evidence>
<organism evidence="4">
    <name type="scientific">Fagus sylvatica</name>
    <name type="common">Beechnut</name>
    <dbReference type="NCBI Taxonomy" id="28930"/>
    <lineage>
        <taxon>Eukaryota</taxon>
        <taxon>Viridiplantae</taxon>
        <taxon>Streptophyta</taxon>
        <taxon>Embryophyta</taxon>
        <taxon>Tracheophyta</taxon>
        <taxon>Spermatophyta</taxon>
        <taxon>Magnoliopsida</taxon>
        <taxon>eudicotyledons</taxon>
        <taxon>Gunneridae</taxon>
        <taxon>Pentapetalae</taxon>
        <taxon>rosids</taxon>
        <taxon>fabids</taxon>
        <taxon>Fagales</taxon>
        <taxon>Fagaceae</taxon>
        <taxon>Fagus</taxon>
    </lineage>
</organism>
<dbReference type="FunFam" id="1.25.70.10:FF:000019">
    <property type="entry name" value="mTERF family protein"/>
    <property type="match status" value="1"/>
</dbReference>
<dbReference type="Pfam" id="PF02536">
    <property type="entry name" value="mTERF"/>
    <property type="match status" value="2"/>
</dbReference>
<proteinExistence type="inferred from homology"/>
<keyword evidence="2" id="KW-0806">Transcription termination</keyword>
<keyword evidence="2" id="KW-0805">Transcription regulation</keyword>
<keyword evidence="3" id="KW-0809">Transit peptide</keyword>
<sequence>MKTKMKSKMGLRNNEEFRKVAILKWVSSNILENHLGSSKWTFWQTGAFHMPQNPRYYRTKGTVLAEECEILNETSSANSKNVKFSRASRNEAQAALLDYLHSTRSIQFIDAENMSRNSPCFLEKLLKRVKNEEDIGRSIIRLLRYHPINEFEPFFESMGLKPSEYVPLLPRDLMFLSDDELLLENFHVLCNYGIARNKIGKIYKEAKEIFLYDYGVLSSKLQAYEELGLSQSTIIKFIVSSPYLLIGNVNVEFVQVLEKLKSFGMEISWIEGHLLEGITYNWRRMLGLLYLFGKMGCSEEQLARLTIKHPGILFEGSGDRTLSLIGFLLKFGYTVDQVCLLFLEFPQIQVGKFVSNLRQCFLFLNEIDMEVTEIGKIVRSHTLLLGSCNLKKTNSLLSNLNVGKKRLRRLIEENPQELKNWVLGNRVYPLPESGEDLKSKMQKSKFLLGLGFVENSEKMKSAIKVFRGNGVELQERFDCIVKAGLNQKDVFEMIKVSPQILNQKKEVIQMKIDFVVNDLGYPISSLVKFPSCLSYKPQRVELRLSMYNWLKDQGAVDPKLSMSTVVACSEKIFEKDYINHHPNGPQGRYLIVKLVDSHKGKALQTQLPTAVVPMALPVVAGYPPPGNAHASTATV</sequence>
<dbReference type="AlphaFoldDB" id="A0A2N9FLR3"/>
<protein>
    <submittedName>
        <fullName evidence="4">Uncharacterized protein</fullName>
    </submittedName>
</protein>
<comment type="similarity">
    <text evidence="1">Belongs to the mTERF family.</text>
</comment>
<evidence type="ECO:0000256" key="1">
    <source>
        <dbReference type="ARBA" id="ARBA00007692"/>
    </source>
</evidence>
<dbReference type="GO" id="GO:0003676">
    <property type="term" value="F:nucleic acid binding"/>
    <property type="evidence" value="ECO:0007669"/>
    <property type="project" value="InterPro"/>
</dbReference>
<dbReference type="FunFam" id="1.25.70.10:FF:000014">
    <property type="entry name" value="Transcription termination factor MTEF18, mitochondrial"/>
    <property type="match status" value="1"/>
</dbReference>
<dbReference type="EMBL" id="OIVN01001247">
    <property type="protein sequence ID" value="SPC91726.1"/>
    <property type="molecule type" value="Genomic_DNA"/>
</dbReference>
<dbReference type="InterPro" id="IPR003690">
    <property type="entry name" value="MTERF"/>
</dbReference>